<dbReference type="GO" id="GO:0004619">
    <property type="term" value="F:phosphoglycerate mutase activity"/>
    <property type="evidence" value="ECO:0007669"/>
    <property type="project" value="UniProtKB-UniRule"/>
</dbReference>
<evidence type="ECO:0000256" key="6">
    <source>
        <dbReference type="HAMAP-Rule" id="MF_01402"/>
    </source>
</evidence>
<dbReference type="AlphaFoldDB" id="A0A7C5HXT5"/>
<dbReference type="EC" id="5.4.2.12" evidence="6"/>
<protein>
    <recommendedName>
        <fullName evidence="6">Probable 2,3-bisphosphoglycerate-independent phosphoglycerate mutase</fullName>
        <shortName evidence="6">BPG-independent PGAM</shortName>
        <shortName evidence="6">Phosphoglyceromutase</shortName>
        <shortName evidence="6">aPGAM</shortName>
        <ecNumber evidence="6">5.4.2.12</ecNumber>
    </recommendedName>
</protein>
<dbReference type="InterPro" id="IPR006124">
    <property type="entry name" value="Metalloenzyme"/>
</dbReference>
<comment type="catalytic activity">
    <reaction evidence="1 6">
        <text>(2R)-2-phosphoglycerate = (2R)-3-phosphoglycerate</text>
        <dbReference type="Rhea" id="RHEA:15901"/>
        <dbReference type="ChEBI" id="CHEBI:58272"/>
        <dbReference type="ChEBI" id="CHEBI:58289"/>
        <dbReference type="EC" id="5.4.2.12"/>
    </reaction>
</comment>
<dbReference type="CDD" id="cd16011">
    <property type="entry name" value="iPGM_like"/>
    <property type="match status" value="1"/>
</dbReference>
<dbReference type="Gene3D" id="3.40.720.10">
    <property type="entry name" value="Alkaline Phosphatase, subunit A"/>
    <property type="match status" value="2"/>
</dbReference>
<dbReference type="Proteomes" id="UP000886129">
    <property type="component" value="Unassembled WGS sequence"/>
</dbReference>
<evidence type="ECO:0000259" key="7">
    <source>
        <dbReference type="Pfam" id="PF01676"/>
    </source>
</evidence>
<dbReference type="NCBIfam" id="TIGR00306">
    <property type="entry name" value="apgM"/>
    <property type="match status" value="1"/>
</dbReference>
<dbReference type="InterPro" id="IPR004456">
    <property type="entry name" value="Pglycerate_mutase_ApgM"/>
</dbReference>
<keyword evidence="5 6" id="KW-0413">Isomerase</keyword>
<comment type="pathway">
    <text evidence="6">Carbohydrate degradation; glycolysis; pyruvate from D-glyceraldehyde 3-phosphate: step 3/5.</text>
</comment>
<reference evidence="8" key="1">
    <citation type="journal article" date="2020" name="mSystems">
        <title>Genome- and Community-Level Interaction Insights into Carbon Utilization and Element Cycling Functions of Hydrothermarchaeota in Hydrothermal Sediment.</title>
        <authorList>
            <person name="Zhou Z."/>
            <person name="Liu Y."/>
            <person name="Xu W."/>
            <person name="Pan J."/>
            <person name="Luo Z.H."/>
            <person name="Li M."/>
        </authorList>
    </citation>
    <scope>NUCLEOTIDE SEQUENCE [LARGE SCALE GENOMIC DNA]</scope>
    <source>
        <strain evidence="8">HyVt-80</strain>
    </source>
</reference>
<dbReference type="GO" id="GO:0046872">
    <property type="term" value="F:metal ion binding"/>
    <property type="evidence" value="ECO:0007669"/>
    <property type="project" value="InterPro"/>
</dbReference>
<dbReference type="EMBL" id="DRTH01000021">
    <property type="protein sequence ID" value="HHF08233.1"/>
    <property type="molecule type" value="Genomic_DNA"/>
</dbReference>
<dbReference type="InterPro" id="IPR017850">
    <property type="entry name" value="Alkaline_phosphatase_core_sf"/>
</dbReference>
<accession>A0A7C5HXT5</accession>
<evidence type="ECO:0000256" key="2">
    <source>
        <dbReference type="ARBA" id="ARBA00002315"/>
    </source>
</evidence>
<comment type="similarity">
    <text evidence="3 6">Belongs to the BPG-independent phosphoglycerate mutase family. A-PGAM subfamily.</text>
</comment>
<dbReference type="UniPathway" id="UPA00109">
    <property type="reaction ID" value="UER00186"/>
</dbReference>
<dbReference type="Pfam" id="PF10143">
    <property type="entry name" value="PhosphMutase"/>
    <property type="match status" value="1"/>
</dbReference>
<dbReference type="SUPFAM" id="SSF53649">
    <property type="entry name" value="Alkaline phosphatase-like"/>
    <property type="match status" value="1"/>
</dbReference>
<evidence type="ECO:0000256" key="4">
    <source>
        <dbReference type="ARBA" id="ARBA00023152"/>
    </source>
</evidence>
<dbReference type="NCBIfam" id="NF003160">
    <property type="entry name" value="PRK04135.1"/>
    <property type="match status" value="1"/>
</dbReference>
<evidence type="ECO:0000313" key="8">
    <source>
        <dbReference type="EMBL" id="HHF08233.1"/>
    </source>
</evidence>
<dbReference type="PIRSF" id="PIRSF006392">
    <property type="entry name" value="IPGAM_arch"/>
    <property type="match status" value="1"/>
</dbReference>
<evidence type="ECO:0000256" key="5">
    <source>
        <dbReference type="ARBA" id="ARBA00023235"/>
    </source>
</evidence>
<dbReference type="Pfam" id="PF01676">
    <property type="entry name" value="Metalloenzyme"/>
    <property type="match status" value="1"/>
</dbReference>
<dbReference type="GO" id="GO:0006096">
    <property type="term" value="P:glycolytic process"/>
    <property type="evidence" value="ECO:0007669"/>
    <property type="project" value="UniProtKB-UniRule"/>
</dbReference>
<evidence type="ECO:0000256" key="1">
    <source>
        <dbReference type="ARBA" id="ARBA00000370"/>
    </source>
</evidence>
<proteinExistence type="inferred from homology"/>
<name>A0A7C5HXT5_9BACT</name>
<evidence type="ECO:0000256" key="3">
    <source>
        <dbReference type="ARBA" id="ARBA00005524"/>
    </source>
</evidence>
<dbReference type="InterPro" id="IPR023665">
    <property type="entry name" value="ApgAM_prokaryotes"/>
</dbReference>
<comment type="function">
    <text evidence="2 6">Catalyzes the interconversion of 2-phosphoglycerate and 3-phosphoglycerate.</text>
</comment>
<comment type="caution">
    <text evidence="8">The sequence shown here is derived from an EMBL/GenBank/DDBJ whole genome shotgun (WGS) entry which is preliminary data.</text>
</comment>
<dbReference type="PANTHER" id="PTHR31209">
    <property type="entry name" value="COFACTOR-INDEPENDENT PHOSPHOGLYCERATE MUTASE"/>
    <property type="match status" value="1"/>
</dbReference>
<dbReference type="HAMAP" id="MF_01402_B">
    <property type="entry name" value="ApgM_B"/>
    <property type="match status" value="1"/>
</dbReference>
<organism evidence="8">
    <name type="scientific">Kosmotoga arenicorallina</name>
    <dbReference type="NCBI Taxonomy" id="688066"/>
    <lineage>
        <taxon>Bacteria</taxon>
        <taxon>Thermotogati</taxon>
        <taxon>Thermotogota</taxon>
        <taxon>Thermotogae</taxon>
        <taxon>Kosmotogales</taxon>
        <taxon>Kosmotogaceae</taxon>
        <taxon>Kosmotoga</taxon>
    </lineage>
</organism>
<keyword evidence="4 6" id="KW-0324">Glycolysis</keyword>
<feature type="domain" description="Metalloenzyme" evidence="7">
    <location>
        <begin position="19"/>
        <end position="391"/>
    </location>
</feature>
<gene>
    <name evidence="6" type="primary">apgM</name>
    <name evidence="8" type="ORF">ENL26_00470</name>
</gene>
<sequence>MIVDRHELIKKLAVKNESKVVLLVMDGIGDLPIDGKTPLMAAKTPNLDALAKEADLGQTIPVLQGITPGSGPGHLGLFGYDPLKYQIGRGILEALGGDIEVGKDDLVARANFATLKGDVIVDRRAGRPATEVSSEVVKKLGEAIKEIDGVKISVYPGKEHRFVVKFTAPGLDERISDADPQKEGKEIVWSEALVPEAESTAKVVNSFLKRVREVLKEEPEMNFALLRGFSKHPVLPTFDEVYKMKAAAIATYPMYRGLAKLVGMNVVETGTTLSDEIETLGNIWNEYDFFFVHVKKTDSYGEDGNFEKKVKVIEEVDTLLPEILALNPDVIVVTGDHSTPAKMKAHSWHPVPFMIRSNFSRSGLSEHFNEYECARGTLGNIMALDVVPLMMAHALRLEKYGA</sequence>
<dbReference type="PANTHER" id="PTHR31209:SF0">
    <property type="entry name" value="METALLOENZYME DOMAIN-CONTAINING PROTEIN"/>
    <property type="match status" value="1"/>
</dbReference>